<feature type="transmembrane region" description="Helical" evidence="7">
    <location>
        <begin position="87"/>
        <end position="105"/>
    </location>
</feature>
<dbReference type="PROSITE" id="PS50850">
    <property type="entry name" value="MFS"/>
    <property type="match status" value="1"/>
</dbReference>
<proteinExistence type="inferred from homology"/>
<accession>F8EZR5</accession>
<dbReference type="Gene3D" id="1.20.1250.20">
    <property type="entry name" value="MFS general substrate transporter like domains"/>
    <property type="match status" value="1"/>
</dbReference>
<comment type="subcellular location">
    <subcellularLocation>
        <location evidence="1">Membrane</location>
        <topology evidence="1">Multi-pass membrane protein</topology>
    </subcellularLocation>
</comment>
<feature type="transmembrane region" description="Helical" evidence="7">
    <location>
        <begin position="409"/>
        <end position="429"/>
    </location>
</feature>
<name>F8EZR5_GRAC1</name>
<dbReference type="InterPro" id="IPR011701">
    <property type="entry name" value="MFS"/>
</dbReference>
<feature type="transmembrane region" description="Helical" evidence="7">
    <location>
        <begin position="380"/>
        <end position="403"/>
    </location>
</feature>
<keyword evidence="3" id="KW-0813">Transport</keyword>
<feature type="transmembrane region" description="Helical" evidence="7">
    <location>
        <begin position="259"/>
        <end position="281"/>
    </location>
</feature>
<keyword evidence="6 7" id="KW-0472">Membrane</keyword>
<keyword evidence="10" id="KW-1185">Reference proteome</keyword>
<feature type="transmembrane region" description="Helical" evidence="7">
    <location>
        <begin position="174"/>
        <end position="195"/>
    </location>
</feature>
<dbReference type="Proteomes" id="UP000000503">
    <property type="component" value="Chromosome"/>
</dbReference>
<dbReference type="GO" id="GO:0016020">
    <property type="term" value="C:membrane"/>
    <property type="evidence" value="ECO:0007669"/>
    <property type="project" value="UniProtKB-SubCell"/>
</dbReference>
<feature type="transmembrane region" description="Helical" evidence="7">
    <location>
        <begin position="21"/>
        <end position="44"/>
    </location>
</feature>
<evidence type="ECO:0000256" key="7">
    <source>
        <dbReference type="SAM" id="Phobius"/>
    </source>
</evidence>
<dbReference type="InterPro" id="IPR036259">
    <property type="entry name" value="MFS_trans_sf"/>
</dbReference>
<evidence type="ECO:0000259" key="8">
    <source>
        <dbReference type="PROSITE" id="PS50850"/>
    </source>
</evidence>
<dbReference type="InterPro" id="IPR020846">
    <property type="entry name" value="MFS_dom"/>
</dbReference>
<dbReference type="SUPFAM" id="SSF103473">
    <property type="entry name" value="MFS general substrate transporter"/>
    <property type="match status" value="1"/>
</dbReference>
<feature type="transmembrane region" description="Helical" evidence="7">
    <location>
        <begin position="322"/>
        <end position="341"/>
    </location>
</feature>
<feature type="transmembrane region" description="Helical" evidence="7">
    <location>
        <begin position="347"/>
        <end position="368"/>
    </location>
</feature>
<dbReference type="HOGENOM" id="CLU_001265_46_6_12"/>
<evidence type="ECO:0000256" key="1">
    <source>
        <dbReference type="ARBA" id="ARBA00004141"/>
    </source>
</evidence>
<keyword evidence="4 7" id="KW-0812">Transmembrane</keyword>
<keyword evidence="5 7" id="KW-1133">Transmembrane helix</keyword>
<feature type="transmembrane region" description="Helical" evidence="7">
    <location>
        <begin position="147"/>
        <end position="168"/>
    </location>
</feature>
<reference evidence="10" key="1">
    <citation type="journal article" date="2013" name="Stand. Genomic Sci.">
        <title>Genome sequence of the thermophilic fresh-water bacterium Spirochaeta caldaria type strain (H1(T)), reclassification of Spirochaeta caldaria, Spirochaeta stenostrepta, and Spirochaeta zuelzerae in the genus Treponema as Treponema caldaria comb. nov., Treponema stenostrepta comb. nov., and Treponema zuelzerae comb. nov., and emendation of the genus Treponema.</title>
        <authorList>
            <person name="Abt B."/>
            <person name="Goker M."/>
            <person name="Scheuner C."/>
            <person name="Han C."/>
            <person name="Lu M."/>
            <person name="Misra M."/>
            <person name="Lapidus A."/>
            <person name="Nolan M."/>
            <person name="Lucas S."/>
            <person name="Hammon N."/>
            <person name="Deshpande S."/>
            <person name="Cheng J.F."/>
            <person name="Tapia R."/>
            <person name="Goodwin L.A."/>
            <person name="Pitluck S."/>
            <person name="Liolios K."/>
            <person name="Pagani I."/>
            <person name="Ivanova N."/>
            <person name="Mavromatis K."/>
            <person name="Mikhailova N."/>
            <person name="Huntemann M."/>
            <person name="Pati A."/>
            <person name="Chen A."/>
            <person name="Palaniappan K."/>
            <person name="Land M."/>
            <person name="Hauser L."/>
            <person name="Jeffries C.D."/>
            <person name="Rohde M."/>
            <person name="Spring S."/>
            <person name="Gronow S."/>
            <person name="Detter J.C."/>
            <person name="Bristow J."/>
            <person name="Eisen J.A."/>
            <person name="Markowitz V."/>
            <person name="Hugenholtz P."/>
            <person name="Kyrpides N.C."/>
            <person name="Woyke T."/>
            <person name="Klenk H.P."/>
        </authorList>
    </citation>
    <scope>NUCLEOTIDE SEQUENCE</scope>
    <source>
        <strain evidence="10">ATCC 51460 / DSM 7334 / H1</strain>
    </source>
</reference>
<comment type="similarity">
    <text evidence="2">Belongs to the major facilitator superfamily. Sugar transporter (TC 2.A.1.1) family.</text>
</comment>
<evidence type="ECO:0000256" key="4">
    <source>
        <dbReference type="ARBA" id="ARBA00022692"/>
    </source>
</evidence>
<gene>
    <name evidence="9" type="ordered locus">Spica_2692</name>
</gene>
<dbReference type="eggNOG" id="COG2814">
    <property type="taxonomic scope" value="Bacteria"/>
</dbReference>
<organism evidence="9 10">
    <name type="scientific">Gracilinema caldarium (strain ATCC 51460 / DSM 7334 / H1)</name>
    <name type="common">Treponema caldarium</name>
    <dbReference type="NCBI Taxonomy" id="744872"/>
    <lineage>
        <taxon>Bacteria</taxon>
        <taxon>Pseudomonadati</taxon>
        <taxon>Spirochaetota</taxon>
        <taxon>Spirochaetia</taxon>
        <taxon>Spirochaetales</taxon>
        <taxon>Breznakiellaceae</taxon>
        <taxon>Gracilinema</taxon>
    </lineage>
</organism>
<dbReference type="AlphaFoldDB" id="F8EZR5"/>
<feature type="transmembrane region" description="Helical" evidence="7">
    <location>
        <begin position="56"/>
        <end position="75"/>
    </location>
</feature>
<evidence type="ECO:0000313" key="10">
    <source>
        <dbReference type="Proteomes" id="UP000000503"/>
    </source>
</evidence>
<feature type="transmembrane region" description="Helical" evidence="7">
    <location>
        <begin position="293"/>
        <end position="315"/>
    </location>
</feature>
<dbReference type="RefSeq" id="WP_013970067.1">
    <property type="nucleotide sequence ID" value="NC_015732.1"/>
</dbReference>
<dbReference type="GO" id="GO:0022857">
    <property type="term" value="F:transmembrane transporter activity"/>
    <property type="evidence" value="ECO:0007669"/>
    <property type="project" value="InterPro"/>
</dbReference>
<dbReference type="EMBL" id="CP002868">
    <property type="protein sequence ID" value="AEJ20789.1"/>
    <property type="molecule type" value="Genomic_DNA"/>
</dbReference>
<evidence type="ECO:0000256" key="2">
    <source>
        <dbReference type="ARBA" id="ARBA00010992"/>
    </source>
</evidence>
<feature type="domain" description="Major facilitator superfamily (MFS) profile" evidence="8">
    <location>
        <begin position="22"/>
        <end position="434"/>
    </location>
</feature>
<dbReference type="KEGG" id="scd:Spica_2692"/>
<dbReference type="STRING" id="744872.Spica_2692"/>
<dbReference type="Pfam" id="PF07690">
    <property type="entry name" value="MFS_1"/>
    <property type="match status" value="1"/>
</dbReference>
<evidence type="ECO:0000256" key="5">
    <source>
        <dbReference type="ARBA" id="ARBA00022989"/>
    </source>
</evidence>
<protein>
    <submittedName>
        <fullName evidence="9">Major facilitator superfamily MFS_1</fullName>
    </submittedName>
</protein>
<evidence type="ECO:0000256" key="6">
    <source>
        <dbReference type="ARBA" id="ARBA00023136"/>
    </source>
</evidence>
<evidence type="ECO:0000256" key="3">
    <source>
        <dbReference type="ARBA" id="ARBA00022448"/>
    </source>
</evidence>
<dbReference type="PANTHER" id="PTHR23511">
    <property type="entry name" value="SYNAPTIC VESICLE GLYCOPROTEIN 2"/>
    <property type="match status" value="1"/>
</dbReference>
<sequence length="441" mass="47415">MRHLSLDPLVEQVGYGRFQRRLLWVCGLGWAADAMEVMLVSFALPAMAAEWSLSAAQKGLLATALFVGMLAGALIWGRLSDLIGRKLGFMATIGIDSLFGLLSAFSPNFAVFLVLRMLTGFGVGGTLPVDYAVFAEFLPAKDRGKRLVLLESFWAFGTLAAAGLAWLVVPRLGWRALFVVSAIPGVLLFAVRSYVPESPRYLAVSGQQDEAIQVLRNVARINGKELDESAVALAEQLAQEPQKSSVKDLFSRDLRRTTLLLWSIWFFISIGYYGIFTWIPSWLRAKGFALPAVYPYSFFMALAQLPGYFSAAYLVEKIGRRLPLGLYLAGSGLGALAFSLAVSPAGIVGAAIILSFFALGAWGALYAYTPEAYPTIIRTTGIGSASGMTRIAGVIAPFVGALLSGQNLVTALLVFGVAYGLGALSAFLLPHETWGSALEDE</sequence>
<feature type="transmembrane region" description="Helical" evidence="7">
    <location>
        <begin position="111"/>
        <end position="135"/>
    </location>
</feature>
<evidence type="ECO:0000313" key="9">
    <source>
        <dbReference type="EMBL" id="AEJ20789.1"/>
    </source>
</evidence>
<dbReference type="PANTHER" id="PTHR23511:SF34">
    <property type="entry name" value="SYNAPTIC VESICLE GLYCOPROTEIN 2"/>
    <property type="match status" value="1"/>
</dbReference>